<dbReference type="GO" id="GO:1904680">
    <property type="term" value="F:peptide transmembrane transporter activity"/>
    <property type="evidence" value="ECO:0007669"/>
    <property type="project" value="TreeGrafter"/>
</dbReference>
<sequence>MRKFNGVGLLMFLGASLLHGLIAFHSGSVAEATEIILAIGGERTEGYDPITGWGRYGSPLFQSTLLRRDTDLNIVPDLAEDYSLSEDRLTWTIRIRKDVKFSDGTPLTAKDVAYTFNQAAKSGGKVDVTVLDKAVAVKDDTVEFHLTQPWITFIEQFITLGIVPEHAYGPDYGRHPIGSGPYTLVHWAEGQQMIVEANPFYYGHKPSIDRLVFLFTDEDTSFAAAKAGKVHVVAVPQMLAVQRIPGMHIHPVPSVDNRGLMFPVVPDNGEISANGAPLGNTVTADPAIRQAANYAIDRQALVDGILEGFGTPAFSLVDGLPWEQPEARFQDANLDKARQILAENGWKDSDGDGIVEKNGIKAEFTLIHPSSDSTRQNLALACADMLKEAGIRVDVQGKSWDEIDMLKHSNAVVLGWGSHNPTELYNLYHSSMRGVEYFNPGYYHNSAVDEYLDQAMSASSFEEAVSLWKSAQWDGTSGFITAGDAPWAWLVNLTHTYFVSDCLDIGTSQIEPHGHGWPLTANITQWKWTCE</sequence>
<dbReference type="InterPro" id="IPR030678">
    <property type="entry name" value="Peptide/Ni-bd"/>
</dbReference>
<protein>
    <submittedName>
        <fullName evidence="5">Nickel ABC transporter substrate-binding protein</fullName>
    </submittedName>
</protein>
<dbReference type="GO" id="GO:0043190">
    <property type="term" value="C:ATP-binding cassette (ABC) transporter complex"/>
    <property type="evidence" value="ECO:0007669"/>
    <property type="project" value="InterPro"/>
</dbReference>
<dbReference type="InterPro" id="IPR023765">
    <property type="entry name" value="SBP_5_CS"/>
</dbReference>
<dbReference type="Pfam" id="PF00496">
    <property type="entry name" value="SBP_bac_5"/>
    <property type="match status" value="1"/>
</dbReference>
<evidence type="ECO:0000313" key="5">
    <source>
        <dbReference type="EMBL" id="PID57722.1"/>
    </source>
</evidence>
<dbReference type="GO" id="GO:0042597">
    <property type="term" value="C:periplasmic space"/>
    <property type="evidence" value="ECO:0007669"/>
    <property type="project" value="UniProtKB-ARBA"/>
</dbReference>
<reference evidence="5 6" key="1">
    <citation type="submission" date="2017-10" db="EMBL/GenBank/DDBJ databases">
        <title>Novel microbial diversity and functional potential in the marine mammal oral microbiome.</title>
        <authorList>
            <person name="Dudek N.K."/>
            <person name="Sun C.L."/>
            <person name="Burstein D."/>
            <person name="Kantor R.S."/>
            <person name="Aliaga Goltsman D.S."/>
            <person name="Bik E.M."/>
            <person name="Thomas B.C."/>
            <person name="Banfield J.F."/>
            <person name="Relman D.A."/>
        </authorList>
    </citation>
    <scope>NUCLEOTIDE SEQUENCE [LARGE SCALE GENOMIC DNA]</scope>
    <source>
        <strain evidence="5">DOLZORAL124_49_17</strain>
    </source>
</reference>
<organism evidence="5 6">
    <name type="scientific">candidate division KSB3 bacterium</name>
    <dbReference type="NCBI Taxonomy" id="2044937"/>
    <lineage>
        <taxon>Bacteria</taxon>
        <taxon>candidate division KSB3</taxon>
    </lineage>
</organism>
<evidence type="ECO:0000256" key="2">
    <source>
        <dbReference type="ARBA" id="ARBA00022448"/>
    </source>
</evidence>
<dbReference type="PROSITE" id="PS01040">
    <property type="entry name" value="SBP_BACTERIAL_5"/>
    <property type="match status" value="1"/>
</dbReference>
<comment type="caution">
    <text evidence="5">The sequence shown here is derived from an EMBL/GenBank/DDBJ whole genome shotgun (WGS) entry which is preliminary data.</text>
</comment>
<accession>A0A2G6E777</accession>
<dbReference type="InterPro" id="IPR000914">
    <property type="entry name" value="SBP_5_dom"/>
</dbReference>
<evidence type="ECO:0000256" key="1">
    <source>
        <dbReference type="ARBA" id="ARBA00005695"/>
    </source>
</evidence>
<gene>
    <name evidence="5" type="ORF">CSB45_05685</name>
</gene>
<evidence type="ECO:0000313" key="6">
    <source>
        <dbReference type="Proteomes" id="UP000229740"/>
    </source>
</evidence>
<dbReference type="Gene3D" id="3.10.105.10">
    <property type="entry name" value="Dipeptide-binding Protein, Domain 3"/>
    <property type="match status" value="1"/>
</dbReference>
<evidence type="ECO:0000256" key="3">
    <source>
        <dbReference type="ARBA" id="ARBA00022729"/>
    </source>
</evidence>
<name>A0A2G6E777_9BACT</name>
<dbReference type="InterPro" id="IPR039424">
    <property type="entry name" value="SBP_5"/>
</dbReference>
<keyword evidence="3" id="KW-0732">Signal</keyword>
<dbReference type="PIRSF" id="PIRSF002741">
    <property type="entry name" value="MppA"/>
    <property type="match status" value="1"/>
</dbReference>
<dbReference type="AlphaFoldDB" id="A0A2G6E777"/>
<keyword evidence="2" id="KW-0813">Transport</keyword>
<dbReference type="Gene3D" id="3.40.190.10">
    <property type="entry name" value="Periplasmic binding protein-like II"/>
    <property type="match status" value="1"/>
</dbReference>
<dbReference type="SUPFAM" id="SSF53850">
    <property type="entry name" value="Periplasmic binding protein-like II"/>
    <property type="match status" value="1"/>
</dbReference>
<dbReference type="CDD" id="cd08518">
    <property type="entry name" value="PBP2_NikA_DppA_OppA_like_19"/>
    <property type="match status" value="1"/>
</dbReference>
<dbReference type="PANTHER" id="PTHR30290:SF9">
    <property type="entry name" value="OLIGOPEPTIDE-BINDING PROTEIN APPA"/>
    <property type="match status" value="1"/>
</dbReference>
<dbReference type="Proteomes" id="UP000229740">
    <property type="component" value="Unassembled WGS sequence"/>
</dbReference>
<proteinExistence type="inferred from homology"/>
<feature type="domain" description="Solute-binding protein family 5" evidence="4">
    <location>
        <begin position="73"/>
        <end position="429"/>
    </location>
</feature>
<evidence type="ECO:0000259" key="4">
    <source>
        <dbReference type="Pfam" id="PF00496"/>
    </source>
</evidence>
<dbReference type="PANTHER" id="PTHR30290">
    <property type="entry name" value="PERIPLASMIC BINDING COMPONENT OF ABC TRANSPORTER"/>
    <property type="match status" value="1"/>
</dbReference>
<comment type="similarity">
    <text evidence="1">Belongs to the bacterial solute-binding protein 5 family.</text>
</comment>
<dbReference type="GO" id="GO:0015833">
    <property type="term" value="P:peptide transport"/>
    <property type="evidence" value="ECO:0007669"/>
    <property type="project" value="TreeGrafter"/>
</dbReference>
<dbReference type="EMBL" id="PDPS01000025">
    <property type="protein sequence ID" value="PID57722.1"/>
    <property type="molecule type" value="Genomic_DNA"/>
</dbReference>